<dbReference type="Pfam" id="PF00079">
    <property type="entry name" value="Serpin"/>
    <property type="match status" value="1"/>
</dbReference>
<dbReference type="Gramene" id="PHT88101">
    <property type="protein sequence ID" value="PHT88101"/>
    <property type="gene ID" value="T459_10207"/>
</dbReference>
<dbReference type="PANTHER" id="PTHR11461">
    <property type="entry name" value="SERINE PROTEASE INHIBITOR, SERPIN"/>
    <property type="match status" value="1"/>
</dbReference>
<dbReference type="OMA" id="NFGERMK"/>
<proteinExistence type="inferred from homology"/>
<dbReference type="Proteomes" id="UP000222542">
    <property type="component" value="Unassembled WGS sequence"/>
</dbReference>
<dbReference type="InterPro" id="IPR042185">
    <property type="entry name" value="Serpin_sf_2"/>
</dbReference>
<dbReference type="InterPro" id="IPR023796">
    <property type="entry name" value="Serpin_dom"/>
</dbReference>
<gene>
    <name evidence="4" type="ORF">T459_10207</name>
</gene>
<evidence type="ECO:0000256" key="2">
    <source>
        <dbReference type="RuleBase" id="RU000411"/>
    </source>
</evidence>
<comment type="similarity">
    <text evidence="1 2">Belongs to the serpin family.</text>
</comment>
<dbReference type="EMBL" id="AYRZ02000003">
    <property type="protein sequence ID" value="PHT88101.1"/>
    <property type="molecule type" value="Genomic_DNA"/>
</dbReference>
<sequence>MYFPSQFDYMHRRASIQKQTDVSTMLAKHVFFSKFESTESNPNDANMVFSPLSIQIILGLIAAGSSADGSTMGGPRLSVANGAWIDQTLDFNPSFKQVMDNVYKAAAASVDFQNKAEEKTNGLIKKILPPDAVDGTTSLVLGNALYFKGAWTEKLNASDTKDHEFHLLNTGVSVQAPFMTRKKWQYVKVYNGFKVLRLPYKQGEDKRFLSMYMFLPNDRDGLPALMEKINSKPGFLDQHAPLQQVRVRKFLIPKFKISFGIEASKVLKGLGLTLPFIGGLTEMVANNFPLAVSKVFHKSFIEVNEEGTEAAAVTFATMLCGSSMMMVKEEEIDFVVDHPFLFCER</sequence>
<protein>
    <submittedName>
        <fullName evidence="4">Serpin-ZX</fullName>
    </submittedName>
</protein>
<keyword evidence="5" id="KW-1185">Reference proteome</keyword>
<dbReference type="GO" id="GO:0004867">
    <property type="term" value="F:serine-type endopeptidase inhibitor activity"/>
    <property type="evidence" value="ECO:0007669"/>
    <property type="project" value="InterPro"/>
</dbReference>
<accession>A0A2G3A1N0</accession>
<dbReference type="PANTHER" id="PTHR11461:SF314">
    <property type="entry name" value="SERPIN-ZX-LIKE"/>
    <property type="match status" value="1"/>
</dbReference>
<dbReference type="Gene3D" id="2.30.39.10">
    <property type="entry name" value="Alpha-1-antitrypsin, domain 1"/>
    <property type="match status" value="1"/>
</dbReference>
<reference evidence="4 5" key="1">
    <citation type="journal article" date="2014" name="Nat. Genet.">
        <title>Genome sequence of the hot pepper provides insights into the evolution of pungency in Capsicum species.</title>
        <authorList>
            <person name="Kim S."/>
            <person name="Park M."/>
            <person name="Yeom S.I."/>
            <person name="Kim Y.M."/>
            <person name="Lee J.M."/>
            <person name="Lee H.A."/>
            <person name="Seo E."/>
            <person name="Choi J."/>
            <person name="Cheong K."/>
            <person name="Kim K.T."/>
            <person name="Jung K."/>
            <person name="Lee G.W."/>
            <person name="Oh S.K."/>
            <person name="Bae C."/>
            <person name="Kim S.B."/>
            <person name="Lee H.Y."/>
            <person name="Kim S.Y."/>
            <person name="Kim M.S."/>
            <person name="Kang B.C."/>
            <person name="Jo Y.D."/>
            <person name="Yang H.B."/>
            <person name="Jeong H.J."/>
            <person name="Kang W.H."/>
            <person name="Kwon J.K."/>
            <person name="Shin C."/>
            <person name="Lim J.Y."/>
            <person name="Park J.H."/>
            <person name="Huh J.H."/>
            <person name="Kim J.S."/>
            <person name="Kim B.D."/>
            <person name="Cohen O."/>
            <person name="Paran I."/>
            <person name="Suh M.C."/>
            <person name="Lee S.B."/>
            <person name="Kim Y.K."/>
            <person name="Shin Y."/>
            <person name="Noh S.J."/>
            <person name="Park J."/>
            <person name="Seo Y.S."/>
            <person name="Kwon S.Y."/>
            <person name="Kim H.A."/>
            <person name="Park J.M."/>
            <person name="Kim H.J."/>
            <person name="Choi S.B."/>
            <person name="Bosland P.W."/>
            <person name="Reeves G."/>
            <person name="Jo S.H."/>
            <person name="Lee B.W."/>
            <person name="Cho H.T."/>
            <person name="Choi H.S."/>
            <person name="Lee M.S."/>
            <person name="Yu Y."/>
            <person name="Do Choi Y."/>
            <person name="Park B.S."/>
            <person name="van Deynze A."/>
            <person name="Ashrafi H."/>
            <person name="Hill T."/>
            <person name="Kim W.T."/>
            <person name="Pai H.S."/>
            <person name="Ahn H.K."/>
            <person name="Yeam I."/>
            <person name="Giovannoni J.J."/>
            <person name="Rose J.K."/>
            <person name="Sorensen I."/>
            <person name="Lee S.J."/>
            <person name="Kim R.W."/>
            <person name="Choi I.Y."/>
            <person name="Choi B.S."/>
            <person name="Lim J.S."/>
            <person name="Lee Y.H."/>
            <person name="Choi D."/>
        </authorList>
    </citation>
    <scope>NUCLEOTIDE SEQUENCE [LARGE SCALE GENOMIC DNA]</scope>
    <source>
        <strain evidence="5">cv. CM334</strain>
    </source>
</reference>
<evidence type="ECO:0000313" key="4">
    <source>
        <dbReference type="EMBL" id="PHT88101.1"/>
    </source>
</evidence>
<dbReference type="Gene3D" id="6.20.40.10">
    <property type="match status" value="1"/>
</dbReference>
<evidence type="ECO:0000259" key="3">
    <source>
        <dbReference type="SMART" id="SM00093"/>
    </source>
</evidence>
<evidence type="ECO:0000256" key="1">
    <source>
        <dbReference type="ARBA" id="ARBA00009500"/>
    </source>
</evidence>
<evidence type="ECO:0000313" key="5">
    <source>
        <dbReference type="Proteomes" id="UP000222542"/>
    </source>
</evidence>
<dbReference type="InterPro" id="IPR000215">
    <property type="entry name" value="Serpin_fam"/>
</dbReference>
<reference evidence="4 5" key="2">
    <citation type="journal article" date="2017" name="Genome Biol.">
        <title>New reference genome sequences of hot pepper reveal the massive evolution of plant disease-resistance genes by retroduplication.</title>
        <authorList>
            <person name="Kim S."/>
            <person name="Park J."/>
            <person name="Yeom S.I."/>
            <person name="Kim Y.M."/>
            <person name="Seo E."/>
            <person name="Kim K.T."/>
            <person name="Kim M.S."/>
            <person name="Lee J.M."/>
            <person name="Cheong K."/>
            <person name="Shin H.S."/>
            <person name="Kim S.B."/>
            <person name="Han K."/>
            <person name="Lee J."/>
            <person name="Park M."/>
            <person name="Lee H.A."/>
            <person name="Lee H.Y."/>
            <person name="Lee Y."/>
            <person name="Oh S."/>
            <person name="Lee J.H."/>
            <person name="Choi E."/>
            <person name="Choi E."/>
            <person name="Lee S.E."/>
            <person name="Jeon J."/>
            <person name="Kim H."/>
            <person name="Choi G."/>
            <person name="Song H."/>
            <person name="Lee J."/>
            <person name="Lee S.C."/>
            <person name="Kwon J.K."/>
            <person name="Lee H.Y."/>
            <person name="Koo N."/>
            <person name="Hong Y."/>
            <person name="Kim R.W."/>
            <person name="Kang W.H."/>
            <person name="Huh J.H."/>
            <person name="Kang B.C."/>
            <person name="Yang T.J."/>
            <person name="Lee Y.H."/>
            <person name="Bennetzen J.L."/>
            <person name="Choi D."/>
        </authorList>
    </citation>
    <scope>NUCLEOTIDE SEQUENCE [LARGE SCALE GENOMIC DNA]</scope>
    <source>
        <strain evidence="5">cv. CM334</strain>
    </source>
</reference>
<dbReference type="InterPro" id="IPR042178">
    <property type="entry name" value="Serpin_sf_1"/>
</dbReference>
<dbReference type="AlphaFoldDB" id="A0A2G3A1N0"/>
<dbReference type="SUPFAM" id="SSF56574">
    <property type="entry name" value="Serpins"/>
    <property type="match status" value="1"/>
</dbReference>
<feature type="domain" description="Serpin" evidence="3">
    <location>
        <begin position="32"/>
        <end position="345"/>
    </location>
</feature>
<dbReference type="GO" id="GO:0005615">
    <property type="term" value="C:extracellular space"/>
    <property type="evidence" value="ECO:0000318"/>
    <property type="project" value="GO_Central"/>
</dbReference>
<dbReference type="CDD" id="cd02043">
    <property type="entry name" value="serpinP_plants"/>
    <property type="match status" value="1"/>
</dbReference>
<organism evidence="4 5">
    <name type="scientific">Capsicum annuum</name>
    <name type="common">Capsicum pepper</name>
    <dbReference type="NCBI Taxonomy" id="4072"/>
    <lineage>
        <taxon>Eukaryota</taxon>
        <taxon>Viridiplantae</taxon>
        <taxon>Streptophyta</taxon>
        <taxon>Embryophyta</taxon>
        <taxon>Tracheophyta</taxon>
        <taxon>Spermatophyta</taxon>
        <taxon>Magnoliopsida</taxon>
        <taxon>eudicotyledons</taxon>
        <taxon>Gunneridae</taxon>
        <taxon>Pentapetalae</taxon>
        <taxon>asterids</taxon>
        <taxon>lamiids</taxon>
        <taxon>Solanales</taxon>
        <taxon>Solanaceae</taxon>
        <taxon>Solanoideae</taxon>
        <taxon>Capsiceae</taxon>
        <taxon>Capsicum</taxon>
    </lineage>
</organism>
<dbReference type="InterPro" id="IPR036186">
    <property type="entry name" value="Serpin_sf"/>
</dbReference>
<comment type="caution">
    <text evidence="4">The sequence shown here is derived from an EMBL/GenBank/DDBJ whole genome shotgun (WGS) entry which is preliminary data.</text>
</comment>
<dbReference type="Gene3D" id="3.30.497.10">
    <property type="entry name" value="Antithrombin, subunit I, domain 2"/>
    <property type="match status" value="2"/>
</dbReference>
<dbReference type="SMART" id="SM00093">
    <property type="entry name" value="SERPIN"/>
    <property type="match status" value="1"/>
</dbReference>
<name>A0A2G3A1N0_CAPAN</name>
<dbReference type="STRING" id="4072.A0A2G3A1N0"/>